<dbReference type="RefSeq" id="WP_123610555.1">
    <property type="nucleotide sequence ID" value="NZ_RJVG01000012.1"/>
</dbReference>
<name>A0A3N1XAY0_9FIRM</name>
<evidence type="ECO:0000313" key="2">
    <source>
        <dbReference type="Proteomes" id="UP000273083"/>
    </source>
</evidence>
<reference evidence="1 2" key="1">
    <citation type="submission" date="2018-11" db="EMBL/GenBank/DDBJ databases">
        <title>Genomic Encyclopedia of Type Strains, Phase IV (KMG-IV): sequencing the most valuable type-strain genomes for metagenomic binning, comparative biology and taxonomic classification.</title>
        <authorList>
            <person name="Goeker M."/>
        </authorList>
    </citation>
    <scope>NUCLEOTIDE SEQUENCE [LARGE SCALE GENOMIC DNA]</scope>
    <source>
        <strain evidence="1 2">DSM 26537</strain>
    </source>
</reference>
<evidence type="ECO:0008006" key="3">
    <source>
        <dbReference type="Google" id="ProtNLM"/>
    </source>
</evidence>
<proteinExistence type="predicted"/>
<keyword evidence="2" id="KW-1185">Reference proteome</keyword>
<protein>
    <recommendedName>
        <fullName evidence="3">Chorismate--pyruvate lyase</fullName>
    </recommendedName>
</protein>
<dbReference type="AlphaFoldDB" id="A0A3N1XAY0"/>
<dbReference type="Proteomes" id="UP000273083">
    <property type="component" value="Unassembled WGS sequence"/>
</dbReference>
<dbReference type="OrthoDB" id="1934943at2"/>
<accession>A0A3N1XAY0</accession>
<gene>
    <name evidence="1" type="ORF">EDD66_11270</name>
</gene>
<organism evidence="1 2">
    <name type="scientific">Mobilisporobacter senegalensis</name>
    <dbReference type="NCBI Taxonomy" id="1329262"/>
    <lineage>
        <taxon>Bacteria</taxon>
        <taxon>Bacillati</taxon>
        <taxon>Bacillota</taxon>
        <taxon>Clostridia</taxon>
        <taxon>Lachnospirales</taxon>
        <taxon>Lachnospiraceae</taxon>
        <taxon>Mobilisporobacter</taxon>
    </lineage>
</organism>
<comment type="caution">
    <text evidence="1">The sequence shown here is derived from an EMBL/GenBank/DDBJ whole genome shotgun (WGS) entry which is preliminary data.</text>
</comment>
<sequence length="57" mass="6651">METWNYVVEKIDGDYAHLRRTDVPEDDLKLVARAILPSEITEGTCLKYELFEYSIIS</sequence>
<dbReference type="EMBL" id="RJVG01000012">
    <property type="protein sequence ID" value="ROR23939.1"/>
    <property type="molecule type" value="Genomic_DNA"/>
</dbReference>
<evidence type="ECO:0000313" key="1">
    <source>
        <dbReference type="EMBL" id="ROR23939.1"/>
    </source>
</evidence>